<keyword evidence="2" id="KW-1185">Reference proteome</keyword>
<dbReference type="EMBL" id="JAYMYQ010000049">
    <property type="protein sequence ID" value="KAK7297229.1"/>
    <property type="molecule type" value="Genomic_DNA"/>
</dbReference>
<evidence type="ECO:0000313" key="1">
    <source>
        <dbReference type="EMBL" id="KAK7297229.1"/>
    </source>
</evidence>
<dbReference type="AlphaFoldDB" id="A0AAN9PGZ1"/>
<protein>
    <submittedName>
        <fullName evidence="1">Uncharacterized protein</fullName>
    </submittedName>
</protein>
<dbReference type="Proteomes" id="UP001367508">
    <property type="component" value="Unassembled WGS sequence"/>
</dbReference>
<sequence>MYEDNEFARFDRTLLWISDDIFPRAFLSLTYSSSGYGRRDRKKNISNNWVYYGAAHDVHIDLLCSFPSSIG</sequence>
<comment type="caution">
    <text evidence="1">The sequence shown here is derived from an EMBL/GenBank/DDBJ whole genome shotgun (WGS) entry which is preliminary data.</text>
</comment>
<name>A0AAN9PGZ1_CANGL</name>
<gene>
    <name evidence="1" type="ORF">VNO77_48701</name>
</gene>
<organism evidence="1 2">
    <name type="scientific">Canavalia gladiata</name>
    <name type="common">Sword bean</name>
    <name type="synonym">Dolichos gladiatus</name>
    <dbReference type="NCBI Taxonomy" id="3824"/>
    <lineage>
        <taxon>Eukaryota</taxon>
        <taxon>Viridiplantae</taxon>
        <taxon>Streptophyta</taxon>
        <taxon>Embryophyta</taxon>
        <taxon>Tracheophyta</taxon>
        <taxon>Spermatophyta</taxon>
        <taxon>Magnoliopsida</taxon>
        <taxon>eudicotyledons</taxon>
        <taxon>Gunneridae</taxon>
        <taxon>Pentapetalae</taxon>
        <taxon>rosids</taxon>
        <taxon>fabids</taxon>
        <taxon>Fabales</taxon>
        <taxon>Fabaceae</taxon>
        <taxon>Papilionoideae</taxon>
        <taxon>50 kb inversion clade</taxon>
        <taxon>NPAAA clade</taxon>
        <taxon>indigoferoid/millettioid clade</taxon>
        <taxon>Phaseoleae</taxon>
        <taxon>Canavalia</taxon>
    </lineage>
</organism>
<evidence type="ECO:0000313" key="2">
    <source>
        <dbReference type="Proteomes" id="UP001367508"/>
    </source>
</evidence>
<reference evidence="1 2" key="1">
    <citation type="submission" date="2024-01" db="EMBL/GenBank/DDBJ databases">
        <title>The genomes of 5 underutilized Papilionoideae crops provide insights into root nodulation and disease resistanc.</title>
        <authorList>
            <person name="Jiang F."/>
        </authorList>
    </citation>
    <scope>NUCLEOTIDE SEQUENCE [LARGE SCALE GENOMIC DNA]</scope>
    <source>
        <strain evidence="1">LVBAO_FW01</strain>
        <tissue evidence="1">Leaves</tissue>
    </source>
</reference>
<accession>A0AAN9PGZ1</accession>
<proteinExistence type="predicted"/>